<dbReference type="PROSITE" id="PS51257">
    <property type="entry name" value="PROKAR_LIPOPROTEIN"/>
    <property type="match status" value="1"/>
</dbReference>
<evidence type="ECO:0000256" key="2">
    <source>
        <dbReference type="ARBA" id="ARBA00022448"/>
    </source>
</evidence>
<keyword evidence="2" id="KW-0813">Transport</keyword>
<proteinExistence type="inferred from homology"/>
<dbReference type="PANTHER" id="PTHR30290">
    <property type="entry name" value="PERIPLASMIC BINDING COMPONENT OF ABC TRANSPORTER"/>
    <property type="match status" value="1"/>
</dbReference>
<gene>
    <name evidence="7" type="ORF">SAMN04489757_11550</name>
</gene>
<evidence type="ECO:0000313" key="7">
    <source>
        <dbReference type="EMBL" id="SFO25807.1"/>
    </source>
</evidence>
<feature type="compositionally biased region" description="Polar residues" evidence="4">
    <location>
        <begin position="36"/>
        <end position="48"/>
    </location>
</feature>
<dbReference type="SUPFAM" id="SSF53850">
    <property type="entry name" value="Periplasmic binding protein-like II"/>
    <property type="match status" value="1"/>
</dbReference>
<dbReference type="STRING" id="1527.SAMN04489757_11550"/>
<feature type="chain" id="PRO_5039295601" evidence="5">
    <location>
        <begin position="24"/>
        <end position="636"/>
    </location>
</feature>
<accession>A0A1I5FPU7</accession>
<dbReference type="Pfam" id="PF00496">
    <property type="entry name" value="SBP_bac_5"/>
    <property type="match status" value="1"/>
</dbReference>
<feature type="domain" description="Solute-binding protein family 5" evidence="6">
    <location>
        <begin position="131"/>
        <end position="522"/>
    </location>
</feature>
<sequence>MKYNFKKLLTLTLCTVMAITALTGCKSSDTKDSMNEDTNVSTNTNENGAGTILPGIENNLTMVVEGEVDKTKTLTTLIDVDSSPAFNGNPYDTAGINWSVYPFVFDYLAYYAPFPERTFKSSLLESYDFTDKVLTMKLLPDLKWSDGSALNADDLMTQYYCSVGRGTIWNYIEKIEKLDDLSVRITFCTESPLVLNISLYVAIMTPDEIYGEYAEKYKDIAEKGRIYDQTANMYKMTEDGSAQLAIVNEELLSYKPAPNEAVFSGQYVIDKYNSSEVLFTVNKNYRKTPLIENIRGLRPGNSQAFSTAILAGEYTVENGGLNVDMSAQIDKKYADTLRKVFIPEMSSIGYTINVNNYPLNIPEVRKAISLATDRRALISVAEPGSFMGDTKNSPLLPSLQDIYTNEGFMDTLTDYGYNPEKAEELLTSIGWKKDKGKWVDDKGETPVISIATINTWPSFMMTAEAMSSMLTDFGFNIDFKPMEFGVWNDFTKTDEKMISCVFMAGADSYAHPWETYNGLFTNLRAGWPKVEPGKDIIMTAPTTGKEYNVTNMLAELFSAIDPDDTKRITEEFMVLANDLCGFIPVIEKAAPLRIYDPKLSLADTELNTVQQNYYYYGNINTILAKLIKEDMLYFIK</sequence>
<organism evidence="7 8">
    <name type="scientific">Anaerocolumna aminovalerica</name>
    <dbReference type="NCBI Taxonomy" id="1527"/>
    <lineage>
        <taxon>Bacteria</taxon>
        <taxon>Bacillati</taxon>
        <taxon>Bacillota</taxon>
        <taxon>Clostridia</taxon>
        <taxon>Lachnospirales</taxon>
        <taxon>Lachnospiraceae</taxon>
        <taxon>Anaerocolumna</taxon>
    </lineage>
</organism>
<dbReference type="PANTHER" id="PTHR30290:SF9">
    <property type="entry name" value="OLIGOPEPTIDE-BINDING PROTEIN APPA"/>
    <property type="match status" value="1"/>
</dbReference>
<dbReference type="AlphaFoldDB" id="A0A1I5FPU7"/>
<dbReference type="Gene3D" id="3.10.105.10">
    <property type="entry name" value="Dipeptide-binding Protein, Domain 3"/>
    <property type="match status" value="1"/>
</dbReference>
<evidence type="ECO:0000256" key="4">
    <source>
        <dbReference type="SAM" id="MobiDB-lite"/>
    </source>
</evidence>
<dbReference type="Gene3D" id="3.40.190.10">
    <property type="entry name" value="Periplasmic binding protein-like II"/>
    <property type="match status" value="1"/>
</dbReference>
<dbReference type="InterPro" id="IPR000914">
    <property type="entry name" value="SBP_5_dom"/>
</dbReference>
<keyword evidence="3 5" id="KW-0732">Signal</keyword>
<feature type="region of interest" description="Disordered" evidence="4">
    <location>
        <begin position="28"/>
        <end position="48"/>
    </location>
</feature>
<dbReference type="Proteomes" id="UP000198806">
    <property type="component" value="Unassembled WGS sequence"/>
</dbReference>
<keyword evidence="8" id="KW-1185">Reference proteome</keyword>
<evidence type="ECO:0000256" key="3">
    <source>
        <dbReference type="ARBA" id="ARBA00022729"/>
    </source>
</evidence>
<dbReference type="GO" id="GO:1904680">
    <property type="term" value="F:peptide transmembrane transporter activity"/>
    <property type="evidence" value="ECO:0007669"/>
    <property type="project" value="TreeGrafter"/>
</dbReference>
<evidence type="ECO:0000256" key="5">
    <source>
        <dbReference type="SAM" id="SignalP"/>
    </source>
</evidence>
<name>A0A1I5FPU7_9FIRM</name>
<dbReference type="EMBL" id="FOWD01000015">
    <property type="protein sequence ID" value="SFO25807.1"/>
    <property type="molecule type" value="Genomic_DNA"/>
</dbReference>
<evidence type="ECO:0000313" key="8">
    <source>
        <dbReference type="Proteomes" id="UP000198806"/>
    </source>
</evidence>
<evidence type="ECO:0000259" key="6">
    <source>
        <dbReference type="Pfam" id="PF00496"/>
    </source>
</evidence>
<dbReference type="OrthoDB" id="9772924at2"/>
<comment type="similarity">
    <text evidence="1">Belongs to the bacterial solute-binding protein 5 family.</text>
</comment>
<feature type="signal peptide" evidence="5">
    <location>
        <begin position="1"/>
        <end position="23"/>
    </location>
</feature>
<dbReference type="RefSeq" id="WP_091686618.1">
    <property type="nucleotide sequence ID" value="NZ_BAABFM010000024.1"/>
</dbReference>
<dbReference type="GO" id="GO:0015833">
    <property type="term" value="P:peptide transport"/>
    <property type="evidence" value="ECO:0007669"/>
    <property type="project" value="TreeGrafter"/>
</dbReference>
<evidence type="ECO:0000256" key="1">
    <source>
        <dbReference type="ARBA" id="ARBA00005695"/>
    </source>
</evidence>
<dbReference type="InterPro" id="IPR039424">
    <property type="entry name" value="SBP_5"/>
</dbReference>
<protein>
    <submittedName>
        <fullName evidence="7">Peptide/nickel transport system substrate-binding protein</fullName>
    </submittedName>
</protein>
<reference evidence="7 8" key="1">
    <citation type="submission" date="2016-10" db="EMBL/GenBank/DDBJ databases">
        <authorList>
            <person name="de Groot N.N."/>
        </authorList>
    </citation>
    <scope>NUCLEOTIDE SEQUENCE [LARGE SCALE GENOMIC DNA]</scope>
    <source>
        <strain evidence="7 8">DSM 1283</strain>
    </source>
</reference>